<gene>
    <name evidence="1" type="primary">47</name>
    <name evidence="1" type="ORF">SEA_EMMINA_47</name>
</gene>
<proteinExistence type="predicted"/>
<organism evidence="1 2">
    <name type="scientific">Mycobacterium phage Emmina</name>
    <dbReference type="NCBI Taxonomy" id="2301564"/>
    <lineage>
        <taxon>Viruses</taxon>
        <taxon>Duplodnaviria</taxon>
        <taxon>Heunggongvirae</taxon>
        <taxon>Uroviricota</taxon>
        <taxon>Caudoviricetes</taxon>
        <taxon>Kostyavirus</taxon>
        <taxon>Kostyavirus porky</taxon>
    </lineage>
</organism>
<evidence type="ECO:0000313" key="1">
    <source>
        <dbReference type="EMBL" id="AXQ60852.1"/>
    </source>
</evidence>
<dbReference type="EMBL" id="MH669002">
    <property type="protein sequence ID" value="AXQ60852.1"/>
    <property type="molecule type" value="Genomic_DNA"/>
</dbReference>
<evidence type="ECO:0000313" key="2">
    <source>
        <dbReference type="Proteomes" id="UP000262853"/>
    </source>
</evidence>
<accession>A0A385DQ94</accession>
<dbReference type="Proteomes" id="UP000262853">
    <property type="component" value="Genome"/>
</dbReference>
<reference evidence="2" key="1">
    <citation type="submission" date="2018-07" db="EMBL/GenBank/DDBJ databases">
        <authorList>
            <person name="Quirk P.G."/>
            <person name="Krulwich T.A."/>
        </authorList>
    </citation>
    <scope>NUCLEOTIDE SEQUENCE [LARGE SCALE GENOMIC DNA]</scope>
</reference>
<sequence length="67" mass="7560">MSHPITDPGDGRKECQRCGKWVFEVIHSCKGVPVTAAAWSRLLDDSEVRREIERVKRAHVAEEGEEA</sequence>
<protein>
    <submittedName>
        <fullName evidence="1">Uncharacterized protein</fullName>
    </submittedName>
</protein>
<name>A0A385DQ94_9CAUD</name>